<protein>
    <recommendedName>
        <fullName evidence="5">Non-specific serine/threonine protein kinase</fullName>
    </recommendedName>
</protein>
<dbReference type="EMBL" id="JARKIE010000113">
    <property type="protein sequence ID" value="KAJ7682926.1"/>
    <property type="molecule type" value="Genomic_DNA"/>
</dbReference>
<dbReference type="PROSITE" id="PS50108">
    <property type="entry name" value="CRIB"/>
    <property type="match status" value="1"/>
</dbReference>
<dbReference type="Pfam" id="PF00169">
    <property type="entry name" value="PH"/>
    <property type="match status" value="1"/>
</dbReference>
<feature type="domain" description="PH" evidence="1">
    <location>
        <begin position="5"/>
        <end position="99"/>
    </location>
</feature>
<feature type="domain" description="CRIB" evidence="2">
    <location>
        <begin position="103"/>
        <end position="116"/>
    </location>
</feature>
<evidence type="ECO:0000259" key="2">
    <source>
        <dbReference type="PROSITE" id="PS50108"/>
    </source>
</evidence>
<dbReference type="Proteomes" id="UP001221757">
    <property type="component" value="Unassembled WGS sequence"/>
</dbReference>
<proteinExistence type="predicted"/>
<dbReference type="Gene3D" id="3.90.810.10">
    <property type="entry name" value="CRIB domain"/>
    <property type="match status" value="1"/>
</dbReference>
<reference evidence="3" key="1">
    <citation type="submission" date="2023-03" db="EMBL/GenBank/DDBJ databases">
        <title>Massive genome expansion in bonnet fungi (Mycena s.s.) driven by repeated elements and novel gene families across ecological guilds.</title>
        <authorList>
            <consortium name="Lawrence Berkeley National Laboratory"/>
            <person name="Harder C.B."/>
            <person name="Miyauchi S."/>
            <person name="Viragh M."/>
            <person name="Kuo A."/>
            <person name="Thoen E."/>
            <person name="Andreopoulos B."/>
            <person name="Lu D."/>
            <person name="Skrede I."/>
            <person name="Drula E."/>
            <person name="Henrissat B."/>
            <person name="Morin E."/>
            <person name="Kohler A."/>
            <person name="Barry K."/>
            <person name="LaButti K."/>
            <person name="Morin E."/>
            <person name="Salamov A."/>
            <person name="Lipzen A."/>
            <person name="Mereny Z."/>
            <person name="Hegedus B."/>
            <person name="Baldrian P."/>
            <person name="Stursova M."/>
            <person name="Weitz H."/>
            <person name="Taylor A."/>
            <person name="Grigoriev I.V."/>
            <person name="Nagy L.G."/>
            <person name="Martin F."/>
            <person name="Kauserud H."/>
        </authorList>
    </citation>
    <scope>NUCLEOTIDE SEQUENCE</scope>
    <source>
        <strain evidence="3">CBHHK067</strain>
    </source>
</reference>
<dbReference type="InterPro" id="IPR011993">
    <property type="entry name" value="PH-like_dom_sf"/>
</dbReference>
<dbReference type="SMART" id="SM00285">
    <property type="entry name" value="PBD"/>
    <property type="match status" value="1"/>
</dbReference>
<gene>
    <name evidence="3" type="ORF">B0H17DRAFT_942420</name>
</gene>
<evidence type="ECO:0000259" key="1">
    <source>
        <dbReference type="PROSITE" id="PS50003"/>
    </source>
</evidence>
<dbReference type="InterPro" id="IPR036936">
    <property type="entry name" value="CRIB_dom_sf"/>
</dbReference>
<evidence type="ECO:0000313" key="3">
    <source>
        <dbReference type="EMBL" id="KAJ7682926.1"/>
    </source>
</evidence>
<dbReference type="SUPFAM" id="SSF50729">
    <property type="entry name" value="PH domain-like"/>
    <property type="match status" value="1"/>
</dbReference>
<dbReference type="AlphaFoldDB" id="A0AAD7D7M4"/>
<sequence>MASNGVIRQGLVSVKKDGGWFWNTKWLVLKEMTLTFHKSETSPPESVILLRDITNFERTDLKSHCLVLETQSRKPRLFLSLKTDTELYRWHDSIYSLSPLNGVSDPVNFVHNVHVAFDPFTGIFTGLPDQWIKLLDDEDYAHRQAVQDVLDFYADR</sequence>
<evidence type="ECO:0008006" key="5">
    <source>
        <dbReference type="Google" id="ProtNLM"/>
    </source>
</evidence>
<dbReference type="Pfam" id="PF00786">
    <property type="entry name" value="PBD"/>
    <property type="match status" value="1"/>
</dbReference>
<keyword evidence="4" id="KW-1185">Reference proteome</keyword>
<dbReference type="InterPro" id="IPR001849">
    <property type="entry name" value="PH_domain"/>
</dbReference>
<feature type="non-terminal residue" evidence="3">
    <location>
        <position position="1"/>
    </location>
</feature>
<organism evidence="3 4">
    <name type="scientific">Mycena rosella</name>
    <name type="common">Pink bonnet</name>
    <name type="synonym">Agaricus rosellus</name>
    <dbReference type="NCBI Taxonomy" id="1033263"/>
    <lineage>
        <taxon>Eukaryota</taxon>
        <taxon>Fungi</taxon>
        <taxon>Dikarya</taxon>
        <taxon>Basidiomycota</taxon>
        <taxon>Agaricomycotina</taxon>
        <taxon>Agaricomycetes</taxon>
        <taxon>Agaricomycetidae</taxon>
        <taxon>Agaricales</taxon>
        <taxon>Marasmiineae</taxon>
        <taxon>Mycenaceae</taxon>
        <taxon>Mycena</taxon>
    </lineage>
</organism>
<dbReference type="InterPro" id="IPR000095">
    <property type="entry name" value="CRIB_dom"/>
</dbReference>
<evidence type="ECO:0000313" key="4">
    <source>
        <dbReference type="Proteomes" id="UP001221757"/>
    </source>
</evidence>
<dbReference type="SMART" id="SM00233">
    <property type="entry name" value="PH"/>
    <property type="match status" value="1"/>
</dbReference>
<comment type="caution">
    <text evidence="3">The sequence shown here is derived from an EMBL/GenBank/DDBJ whole genome shotgun (WGS) entry which is preliminary data.</text>
</comment>
<dbReference type="PROSITE" id="PS50003">
    <property type="entry name" value="PH_DOMAIN"/>
    <property type="match status" value="1"/>
</dbReference>
<name>A0AAD7D7M4_MYCRO</name>
<accession>A0AAD7D7M4</accession>
<dbReference type="Gene3D" id="2.30.29.30">
    <property type="entry name" value="Pleckstrin-homology domain (PH domain)/Phosphotyrosine-binding domain (PTB)"/>
    <property type="match status" value="1"/>
</dbReference>